<accession>A0A813WN48</accession>
<reference evidence="1" key="1">
    <citation type="submission" date="2021-02" db="EMBL/GenBank/DDBJ databases">
        <authorList>
            <person name="Nowell W R."/>
        </authorList>
    </citation>
    <scope>NUCLEOTIDE SEQUENCE</scope>
</reference>
<dbReference type="InterPro" id="IPR013320">
    <property type="entry name" value="ConA-like_dom_sf"/>
</dbReference>
<dbReference type="Gene3D" id="2.60.120.920">
    <property type="match status" value="1"/>
</dbReference>
<protein>
    <recommendedName>
        <fullName evidence="3">B30.2/SPRY domain-containing protein</fullName>
    </recommendedName>
</protein>
<name>A0A813WN48_9BILA</name>
<dbReference type="AlphaFoldDB" id="A0A813WN48"/>
<dbReference type="EMBL" id="CAJNOL010000118">
    <property type="protein sequence ID" value="CAF0860461.1"/>
    <property type="molecule type" value="Genomic_DNA"/>
</dbReference>
<proteinExistence type="predicted"/>
<evidence type="ECO:0000313" key="2">
    <source>
        <dbReference type="Proteomes" id="UP000663870"/>
    </source>
</evidence>
<dbReference type="SUPFAM" id="SSF49899">
    <property type="entry name" value="Concanavalin A-like lectins/glucanases"/>
    <property type="match status" value="1"/>
</dbReference>
<evidence type="ECO:0000313" key="1">
    <source>
        <dbReference type="EMBL" id="CAF0860461.1"/>
    </source>
</evidence>
<dbReference type="Proteomes" id="UP000663870">
    <property type="component" value="Unassembled WGS sequence"/>
</dbReference>
<keyword evidence="2" id="KW-1185">Reference proteome</keyword>
<comment type="caution">
    <text evidence="1">The sequence shown here is derived from an EMBL/GenBank/DDBJ whole genome shotgun (WGS) entry which is preliminary data.</text>
</comment>
<gene>
    <name evidence="1" type="ORF">JXQ802_LOCUS7160</name>
</gene>
<evidence type="ECO:0008006" key="3">
    <source>
        <dbReference type="Google" id="ProtNLM"/>
    </source>
</evidence>
<dbReference type="InterPro" id="IPR043136">
    <property type="entry name" value="B30.2/SPRY_sf"/>
</dbReference>
<sequence>MSSLPTAKQPYCAHCNVSRNKFCENCKQKYSNYHSIKHEENLTKQMEKVFLYHNRIQQIIIDDTKNFSNNLLMKKIDDWERQSILKIQQTANDIRQQLKYVFTKHTIEMNELFTEISQQLNKVRTQNNYIETDIKFWLDKLNNFKNDFQIPKTINIILDENNNSFINKIKLSHISLDSFHQAVGDIQTINNDFTVLHGPSNGDATIRGKKEYYSGIYTFHFQVEKLGIPKWIFFGIISKNIPSQANLYKTPTVYGWAGHHQVWLNGIHHHQYNGYICEFDINHIIEVFIDCDKKIIRLTNKTTSITHEINISPIECPFPWILYLGLYGSGDQVRLLFA</sequence>
<organism evidence="1 2">
    <name type="scientific">Rotaria sordida</name>
    <dbReference type="NCBI Taxonomy" id="392033"/>
    <lineage>
        <taxon>Eukaryota</taxon>
        <taxon>Metazoa</taxon>
        <taxon>Spiralia</taxon>
        <taxon>Gnathifera</taxon>
        <taxon>Rotifera</taxon>
        <taxon>Eurotatoria</taxon>
        <taxon>Bdelloidea</taxon>
        <taxon>Philodinida</taxon>
        <taxon>Philodinidae</taxon>
        <taxon>Rotaria</taxon>
    </lineage>
</organism>